<organism evidence="1">
    <name type="scientific">Shewanella oncorhynchi</name>
    <dbReference type="NCBI Taxonomy" id="2726434"/>
    <lineage>
        <taxon>Bacteria</taxon>
        <taxon>Pseudomonadati</taxon>
        <taxon>Pseudomonadota</taxon>
        <taxon>Gammaproteobacteria</taxon>
        <taxon>Alteromonadales</taxon>
        <taxon>Shewanellaceae</taxon>
        <taxon>Shewanella</taxon>
    </lineage>
</organism>
<dbReference type="GeneID" id="301341094"/>
<proteinExistence type="predicted"/>
<dbReference type="KEGG" id="sog:RA178_17885"/>
<name>A0AA50KBS6_9GAMM</name>
<gene>
    <name evidence="1" type="ORF">RA178_17885</name>
</gene>
<sequence length="370" mass="41240">MKLFLSTIISFLMFGCMSYTSSIPEGYTGELATIDDSFQRLSRSKASFYYIKLIDGEPIHNSLTASSAASNGKGSQLIAMGASRSIPIKPINLYLIGQVHHSAPIGYIFSSTSNYIIEGEVNFTPKKNEKYLINGSLSEDYSAVWIEDINGNVVSKVIEKRGLSHVSIIDSGLQPKKIELSKKELFLKLASGESENLVVSKLGKPDKITKYGGNFLIEKPPSVTYQYEGLGSIQFSAQKSAALFIERVTPNIEWSDDISSIKMQLNSTGATLQSLAKGYYQQDHIKIEVLDLFAEKIWTEKKNEDPYVIDAVSWLCKVLAKSNNSRYRSILQNIATEANENKLRKHAKNSLDLLPVTDVDQFIPTENKFY</sequence>
<protein>
    <recommendedName>
        <fullName evidence="2">Lipoprotein</fullName>
    </recommendedName>
</protein>
<evidence type="ECO:0008006" key="2">
    <source>
        <dbReference type="Google" id="ProtNLM"/>
    </source>
</evidence>
<reference evidence="1" key="1">
    <citation type="submission" date="2023-08" db="EMBL/GenBank/DDBJ databases">
        <title>Complete genome sequence of Shewanella oncorhynchi Z-P2, a siderophore putrebactin-producing bacterium.</title>
        <authorList>
            <person name="Zhang Y."/>
        </authorList>
    </citation>
    <scope>NUCLEOTIDE SEQUENCE</scope>
    <source>
        <strain evidence="1">Z-P2</strain>
    </source>
</reference>
<dbReference type="AlphaFoldDB" id="A0AA50KBS6"/>
<dbReference type="PROSITE" id="PS51257">
    <property type="entry name" value="PROKAR_LIPOPROTEIN"/>
    <property type="match status" value="1"/>
</dbReference>
<evidence type="ECO:0000313" key="1">
    <source>
        <dbReference type="EMBL" id="WMB72269.1"/>
    </source>
</evidence>
<accession>A0AA50KBS6</accession>
<dbReference type="EMBL" id="CP132914">
    <property type="protein sequence ID" value="WMB72269.1"/>
    <property type="molecule type" value="Genomic_DNA"/>
</dbReference>
<dbReference type="Proteomes" id="UP001236800">
    <property type="component" value="Chromosome"/>
</dbReference>
<dbReference type="RefSeq" id="WP_263145247.1">
    <property type="nucleotide sequence ID" value="NZ_CP132914.1"/>
</dbReference>